<feature type="domain" description="Knr4/Smi1-like" evidence="1">
    <location>
        <begin position="20"/>
        <end position="156"/>
    </location>
</feature>
<proteinExistence type="predicted"/>
<name>A0A0P1G7H9_9RHOB</name>
<evidence type="ECO:0000259" key="1">
    <source>
        <dbReference type="SMART" id="SM00860"/>
    </source>
</evidence>
<sequence>MGSLQTFHEIWGHEDDKPAPITAENLQAVETRLGIALPQDYRTQILGFGIPNTTSKLWEWLDNNKGIGETWSLARPRPHLMEFYTPEKMLNTLNLRLVRMPASLLPFARDSQGNQICFDLGDLTPPSSRNAGVYVWDHATNHTWKLSRSFDAFVRLYLPKKNTFRPAKALALPVADRAMLIPKSSQ</sequence>
<evidence type="ECO:0000313" key="2">
    <source>
        <dbReference type="EMBL" id="CUH77454.1"/>
    </source>
</evidence>
<gene>
    <name evidence="2" type="ORF">TRM7557_01381</name>
</gene>
<dbReference type="STRING" id="928856.SAMN04488049_11137"/>
<keyword evidence="3" id="KW-1185">Reference proteome</keyword>
<organism evidence="2 3">
    <name type="scientific">Tritonibacter multivorans</name>
    <dbReference type="NCBI Taxonomy" id="928856"/>
    <lineage>
        <taxon>Bacteria</taxon>
        <taxon>Pseudomonadati</taxon>
        <taxon>Pseudomonadota</taxon>
        <taxon>Alphaproteobacteria</taxon>
        <taxon>Rhodobacterales</taxon>
        <taxon>Paracoccaceae</taxon>
        <taxon>Tritonibacter</taxon>
    </lineage>
</organism>
<dbReference type="Gene3D" id="3.40.1580.10">
    <property type="entry name" value="SMI1/KNR4-like"/>
    <property type="match status" value="1"/>
</dbReference>
<protein>
    <submittedName>
        <fullName evidence="2">SMI1 / KNR4 family protein</fullName>
    </submittedName>
</protein>
<dbReference type="Pfam" id="PF09346">
    <property type="entry name" value="SMI1_KNR4"/>
    <property type="match status" value="1"/>
</dbReference>
<accession>A0A0P1G7H9</accession>
<dbReference type="InterPro" id="IPR018958">
    <property type="entry name" value="Knr4/Smi1-like_dom"/>
</dbReference>
<reference evidence="2" key="1">
    <citation type="submission" date="2015-09" db="EMBL/GenBank/DDBJ databases">
        <authorList>
            <consortium name="Swine Surveillance"/>
        </authorList>
    </citation>
    <scope>NUCLEOTIDE SEQUENCE [LARGE SCALE GENOMIC DNA]</scope>
    <source>
        <strain evidence="2">CECT 7557</strain>
    </source>
</reference>
<dbReference type="InterPro" id="IPR037883">
    <property type="entry name" value="Knr4/Smi1-like_sf"/>
</dbReference>
<dbReference type="Proteomes" id="UP000052022">
    <property type="component" value="Unassembled WGS sequence"/>
</dbReference>
<dbReference type="SMART" id="SM00860">
    <property type="entry name" value="SMI1_KNR4"/>
    <property type="match status" value="1"/>
</dbReference>
<dbReference type="RefSeq" id="WP_058289486.1">
    <property type="nucleotide sequence ID" value="NZ_CYSD01000020.1"/>
</dbReference>
<dbReference type="OrthoDB" id="7594949at2"/>
<dbReference type="AlphaFoldDB" id="A0A0P1G7H9"/>
<evidence type="ECO:0000313" key="3">
    <source>
        <dbReference type="Proteomes" id="UP000052022"/>
    </source>
</evidence>
<dbReference type="EMBL" id="CYSD01000020">
    <property type="protein sequence ID" value="CUH77454.1"/>
    <property type="molecule type" value="Genomic_DNA"/>
</dbReference>
<dbReference type="SUPFAM" id="SSF160631">
    <property type="entry name" value="SMI1/KNR4-like"/>
    <property type="match status" value="1"/>
</dbReference>